<organism evidence="2 3">
    <name type="scientific">Apiospora kogelbergensis</name>
    <dbReference type="NCBI Taxonomy" id="1337665"/>
    <lineage>
        <taxon>Eukaryota</taxon>
        <taxon>Fungi</taxon>
        <taxon>Dikarya</taxon>
        <taxon>Ascomycota</taxon>
        <taxon>Pezizomycotina</taxon>
        <taxon>Sordariomycetes</taxon>
        <taxon>Xylariomycetidae</taxon>
        <taxon>Amphisphaeriales</taxon>
        <taxon>Apiosporaceae</taxon>
        <taxon>Apiospora</taxon>
    </lineage>
</organism>
<accession>A0AAW0QN29</accession>
<name>A0AAW0QN29_9PEZI</name>
<evidence type="ECO:0000256" key="1">
    <source>
        <dbReference type="SAM" id="SignalP"/>
    </source>
</evidence>
<reference evidence="2 3" key="1">
    <citation type="submission" date="2023-01" db="EMBL/GenBank/DDBJ databases">
        <title>Analysis of 21 Apiospora genomes using comparative genomics revels a genus with tremendous synthesis potential of carbohydrate active enzymes and secondary metabolites.</title>
        <authorList>
            <person name="Sorensen T."/>
        </authorList>
    </citation>
    <scope>NUCLEOTIDE SEQUENCE [LARGE SCALE GENOMIC DNA]</scope>
    <source>
        <strain evidence="2 3">CBS 117206</strain>
    </source>
</reference>
<evidence type="ECO:0000313" key="2">
    <source>
        <dbReference type="EMBL" id="KAK8109393.1"/>
    </source>
</evidence>
<keyword evidence="3" id="KW-1185">Reference proteome</keyword>
<dbReference type="AlphaFoldDB" id="A0AAW0QN29"/>
<comment type="caution">
    <text evidence="2">The sequence shown here is derived from an EMBL/GenBank/DDBJ whole genome shotgun (WGS) entry which is preliminary data.</text>
</comment>
<dbReference type="EMBL" id="JAQQWP010000007">
    <property type="protein sequence ID" value="KAK8109393.1"/>
    <property type="molecule type" value="Genomic_DNA"/>
</dbReference>
<keyword evidence="1" id="KW-0732">Signal</keyword>
<feature type="signal peptide" evidence="1">
    <location>
        <begin position="1"/>
        <end position="22"/>
    </location>
</feature>
<proteinExistence type="predicted"/>
<feature type="chain" id="PRO_5043777070" evidence="1">
    <location>
        <begin position="23"/>
        <end position="194"/>
    </location>
</feature>
<dbReference type="Proteomes" id="UP001392437">
    <property type="component" value="Unassembled WGS sequence"/>
</dbReference>
<protein>
    <submittedName>
        <fullName evidence="2">Uncharacterized protein</fullName>
    </submittedName>
</protein>
<evidence type="ECO:0000313" key="3">
    <source>
        <dbReference type="Proteomes" id="UP001392437"/>
    </source>
</evidence>
<sequence length="194" mass="20559">MQLFKNISKVLVAGLLATSAVAELTKVPRGSGVVNIGDNALDKRAKKTVGQGKVEHGGSSDELYTEGLATCIGAAAVGTADKDKKIDKILAHVSAANPTGGSYTKQFENWEKEVKDSKMKAVKIYLSVPARDVVPAACKAMGDMIDRAKQSCKNLGFGCATLERKNEDVAKPPPHGTVQIKANKDVFMEGKKVS</sequence>
<gene>
    <name evidence="2" type="ORF">PG999_007530</name>
</gene>